<evidence type="ECO:0000313" key="1">
    <source>
        <dbReference type="EMBL" id="SVA23095.1"/>
    </source>
</evidence>
<name>A0A381U4C3_9ZZZZ</name>
<protein>
    <submittedName>
        <fullName evidence="1">Uncharacterized protein</fullName>
    </submittedName>
</protein>
<proteinExistence type="predicted"/>
<organism evidence="1">
    <name type="scientific">marine metagenome</name>
    <dbReference type="NCBI Taxonomy" id="408172"/>
    <lineage>
        <taxon>unclassified sequences</taxon>
        <taxon>metagenomes</taxon>
        <taxon>ecological metagenomes</taxon>
    </lineage>
</organism>
<accession>A0A381U4C3</accession>
<dbReference type="AlphaFoldDB" id="A0A381U4C3"/>
<dbReference type="EMBL" id="UINC01005714">
    <property type="protein sequence ID" value="SVA23095.1"/>
    <property type="molecule type" value="Genomic_DNA"/>
</dbReference>
<gene>
    <name evidence="1" type="ORF">METZ01_LOCUS75949</name>
</gene>
<reference evidence="1" key="1">
    <citation type="submission" date="2018-05" db="EMBL/GenBank/DDBJ databases">
        <authorList>
            <person name="Lanie J.A."/>
            <person name="Ng W.-L."/>
            <person name="Kazmierczak K.M."/>
            <person name="Andrzejewski T.M."/>
            <person name="Davidsen T.M."/>
            <person name="Wayne K.J."/>
            <person name="Tettelin H."/>
            <person name="Glass J.I."/>
            <person name="Rusch D."/>
            <person name="Podicherti R."/>
            <person name="Tsui H.-C.T."/>
            <person name="Winkler M.E."/>
        </authorList>
    </citation>
    <scope>NUCLEOTIDE SEQUENCE</scope>
</reference>
<sequence length="26" mass="2985">MYPIAKTNKDLRVSFKVSLDLGGFRK</sequence>